<dbReference type="Pfam" id="PF13202">
    <property type="entry name" value="EF-hand_5"/>
    <property type="match status" value="1"/>
</dbReference>
<dbReference type="Proteomes" id="UP001516023">
    <property type="component" value="Unassembled WGS sequence"/>
</dbReference>
<reference evidence="14 15" key="1">
    <citation type="journal article" date="2020" name="G3 (Bethesda)">
        <title>Improved Reference Genome for Cyclotella cryptica CCMP332, a Model for Cell Wall Morphogenesis, Salinity Adaptation, and Lipid Production in Diatoms (Bacillariophyta).</title>
        <authorList>
            <person name="Roberts W.R."/>
            <person name="Downey K.M."/>
            <person name="Ruck E.C."/>
            <person name="Traller J.C."/>
            <person name="Alverson A.J."/>
        </authorList>
    </citation>
    <scope>NUCLEOTIDE SEQUENCE [LARGE SCALE GENOMIC DNA]</scope>
    <source>
        <strain evidence="14 15">CCMP332</strain>
    </source>
</reference>
<dbReference type="SUPFAM" id="SSF56112">
    <property type="entry name" value="Protein kinase-like (PK-like)"/>
    <property type="match status" value="1"/>
</dbReference>
<keyword evidence="4 9" id="KW-0547">Nucleotide-binding</keyword>
<dbReference type="Gene3D" id="3.30.200.20">
    <property type="entry name" value="Phosphorylase Kinase, domain 1"/>
    <property type="match status" value="1"/>
</dbReference>
<evidence type="ECO:0000256" key="11">
    <source>
        <dbReference type="SAM" id="MobiDB-lite"/>
    </source>
</evidence>
<feature type="region of interest" description="Disordered" evidence="11">
    <location>
        <begin position="1"/>
        <end position="52"/>
    </location>
</feature>
<keyword evidence="3" id="KW-0808">Transferase</keyword>
<dbReference type="PROSITE" id="PS00018">
    <property type="entry name" value="EF_HAND_1"/>
    <property type="match status" value="1"/>
</dbReference>
<dbReference type="InterPro" id="IPR050205">
    <property type="entry name" value="CDPK_Ser/Thr_kinases"/>
</dbReference>
<dbReference type="Gene3D" id="1.10.238.10">
    <property type="entry name" value="EF-hand"/>
    <property type="match status" value="2"/>
</dbReference>
<evidence type="ECO:0000256" key="9">
    <source>
        <dbReference type="PROSITE-ProRule" id="PRU10141"/>
    </source>
</evidence>
<dbReference type="CDD" id="cd05117">
    <property type="entry name" value="STKc_CAMK"/>
    <property type="match status" value="1"/>
</dbReference>
<keyword evidence="2 10" id="KW-0723">Serine/threonine-protein kinase</keyword>
<sequence length="498" mass="56632">MNSNLNPTPASTPASQETPQDSSAKKTNTPCNAKPSSPKPPTMENSAVTLGDVKINNRRDMQPNPVMITDTLSDVRVKYHINPKEIGHGHYGVVRKCMDRETKVWYAIKSIRKSKVGKIEVLKREIALLKEVDHPNIIKLIEAHEDQKYLHLITELCTGGELFDRIIAKTQSDEGHFSEADAAKIVRCILDAIRYCHDVKGIVHRDLKPENFLFSTPDEDAVIKIIDFGLSRHDDMKMGVMNTKVGTPYYVAPEVLNREYTKSCDIWSIGVITYILLCGYPPFYGDTDNQIFDSVRTGRFDFPSPDWDGISDSAKDFICNLLKREPSKRSTAAQALNHPWIQEMTMSARSRRNLRPSIIFSKKSITFKKYRGMQKLQKAALAWIATHVTNDEVSQLRDVFRKIDKNNDGTITLKELDECIEHAHFLPGLTSDLRDLREDLSLSGEDSLKWRDFIASMIDQSQVMKEDNIRMVFEHFKKDGRDYLLLSDIADLVGRKAG</sequence>
<dbReference type="InterPro" id="IPR002048">
    <property type="entry name" value="EF_hand_dom"/>
</dbReference>
<evidence type="ECO:0000256" key="6">
    <source>
        <dbReference type="ARBA" id="ARBA00022837"/>
    </source>
</evidence>
<protein>
    <recommendedName>
        <fullName evidence="16">Calmodulin</fullName>
    </recommendedName>
</protein>
<evidence type="ECO:0008006" key="16">
    <source>
        <dbReference type="Google" id="ProtNLM"/>
    </source>
</evidence>
<evidence type="ECO:0000256" key="5">
    <source>
        <dbReference type="ARBA" id="ARBA00022777"/>
    </source>
</evidence>
<keyword evidence="6" id="KW-0106">Calcium</keyword>
<dbReference type="Pfam" id="PF00069">
    <property type="entry name" value="Pkinase"/>
    <property type="match status" value="1"/>
</dbReference>
<dbReference type="GO" id="GO:0005524">
    <property type="term" value="F:ATP binding"/>
    <property type="evidence" value="ECO:0007669"/>
    <property type="project" value="UniProtKB-UniRule"/>
</dbReference>
<name>A0ABD3PKD2_9STRA</name>
<dbReference type="InterPro" id="IPR008271">
    <property type="entry name" value="Ser/Thr_kinase_AS"/>
</dbReference>
<dbReference type="SMART" id="SM00220">
    <property type="entry name" value="S_TKc"/>
    <property type="match status" value="1"/>
</dbReference>
<dbReference type="InterPro" id="IPR011992">
    <property type="entry name" value="EF-hand-dom_pair"/>
</dbReference>
<dbReference type="SUPFAM" id="SSF47473">
    <property type="entry name" value="EF-hand"/>
    <property type="match status" value="1"/>
</dbReference>
<evidence type="ECO:0000256" key="10">
    <source>
        <dbReference type="RuleBase" id="RU000304"/>
    </source>
</evidence>
<comment type="caution">
    <text evidence="14">The sequence shown here is derived from an EMBL/GenBank/DDBJ whole genome shotgun (WGS) entry which is preliminary data.</text>
</comment>
<dbReference type="FunFam" id="3.30.200.20:FF:000880">
    <property type="entry name" value="Predicted protein"/>
    <property type="match status" value="1"/>
</dbReference>
<feature type="domain" description="Protein kinase" evidence="12">
    <location>
        <begin position="80"/>
        <end position="341"/>
    </location>
</feature>
<dbReference type="FunFam" id="1.10.510.10:FF:000475">
    <property type="entry name" value="Calcium-dependent protein kinase 5"/>
    <property type="match status" value="1"/>
</dbReference>
<feature type="binding site" evidence="9">
    <location>
        <position position="113"/>
    </location>
    <ligand>
        <name>ATP</name>
        <dbReference type="ChEBI" id="CHEBI:30616"/>
    </ligand>
</feature>
<gene>
    <name evidence="14" type="ORF">HJC23_005457</name>
</gene>
<proteinExistence type="inferred from homology"/>
<dbReference type="SMART" id="SM00054">
    <property type="entry name" value="EFh"/>
    <property type="match status" value="1"/>
</dbReference>
<dbReference type="AlphaFoldDB" id="A0ABD3PKD2"/>
<keyword evidence="7 9" id="KW-0067">ATP-binding</keyword>
<dbReference type="InterPro" id="IPR000719">
    <property type="entry name" value="Prot_kinase_dom"/>
</dbReference>
<dbReference type="InterPro" id="IPR011009">
    <property type="entry name" value="Kinase-like_dom_sf"/>
</dbReference>
<evidence type="ECO:0000256" key="1">
    <source>
        <dbReference type="ARBA" id="ARBA00001946"/>
    </source>
</evidence>
<evidence type="ECO:0000259" key="13">
    <source>
        <dbReference type="PROSITE" id="PS50222"/>
    </source>
</evidence>
<evidence type="ECO:0000313" key="14">
    <source>
        <dbReference type="EMBL" id="KAL3788119.1"/>
    </source>
</evidence>
<dbReference type="PROSITE" id="PS00108">
    <property type="entry name" value="PROTEIN_KINASE_ST"/>
    <property type="match status" value="1"/>
</dbReference>
<accession>A0ABD3PKD2</accession>
<keyword evidence="15" id="KW-1185">Reference proteome</keyword>
<dbReference type="InterPro" id="IPR017441">
    <property type="entry name" value="Protein_kinase_ATP_BS"/>
</dbReference>
<feature type="compositionally biased region" description="Polar residues" evidence="11">
    <location>
        <begin position="1"/>
        <end position="35"/>
    </location>
</feature>
<feature type="domain" description="EF-hand" evidence="13">
    <location>
        <begin position="391"/>
        <end position="426"/>
    </location>
</feature>
<dbReference type="PANTHER" id="PTHR24349">
    <property type="entry name" value="SERINE/THREONINE-PROTEIN KINASE"/>
    <property type="match status" value="1"/>
</dbReference>
<organism evidence="14 15">
    <name type="scientific">Cyclotella cryptica</name>
    <dbReference type="NCBI Taxonomy" id="29204"/>
    <lineage>
        <taxon>Eukaryota</taxon>
        <taxon>Sar</taxon>
        <taxon>Stramenopiles</taxon>
        <taxon>Ochrophyta</taxon>
        <taxon>Bacillariophyta</taxon>
        <taxon>Coscinodiscophyceae</taxon>
        <taxon>Thalassiosirophycidae</taxon>
        <taxon>Stephanodiscales</taxon>
        <taxon>Stephanodiscaceae</taxon>
        <taxon>Cyclotella</taxon>
    </lineage>
</organism>
<dbReference type="GO" id="GO:0004674">
    <property type="term" value="F:protein serine/threonine kinase activity"/>
    <property type="evidence" value="ECO:0007669"/>
    <property type="project" value="UniProtKB-KW"/>
</dbReference>
<evidence type="ECO:0000313" key="15">
    <source>
        <dbReference type="Proteomes" id="UP001516023"/>
    </source>
</evidence>
<dbReference type="PROSITE" id="PS50222">
    <property type="entry name" value="EF_HAND_2"/>
    <property type="match status" value="1"/>
</dbReference>
<keyword evidence="5" id="KW-0418">Kinase</keyword>
<evidence type="ECO:0000256" key="2">
    <source>
        <dbReference type="ARBA" id="ARBA00022527"/>
    </source>
</evidence>
<dbReference type="Gene3D" id="1.10.510.10">
    <property type="entry name" value="Transferase(Phosphotransferase) domain 1"/>
    <property type="match status" value="1"/>
</dbReference>
<dbReference type="PROSITE" id="PS00107">
    <property type="entry name" value="PROTEIN_KINASE_ATP"/>
    <property type="match status" value="1"/>
</dbReference>
<comment type="similarity">
    <text evidence="8">Belongs to the protein kinase superfamily. Ser/Thr protein kinase family. CDPK subfamily.</text>
</comment>
<dbReference type="InterPro" id="IPR018247">
    <property type="entry name" value="EF_Hand_1_Ca_BS"/>
</dbReference>
<evidence type="ECO:0000256" key="3">
    <source>
        <dbReference type="ARBA" id="ARBA00022679"/>
    </source>
</evidence>
<comment type="cofactor">
    <cofactor evidence="1">
        <name>Mg(2+)</name>
        <dbReference type="ChEBI" id="CHEBI:18420"/>
    </cofactor>
</comment>
<dbReference type="PROSITE" id="PS50011">
    <property type="entry name" value="PROTEIN_KINASE_DOM"/>
    <property type="match status" value="1"/>
</dbReference>
<dbReference type="EMBL" id="JABMIG020000161">
    <property type="protein sequence ID" value="KAL3788119.1"/>
    <property type="molecule type" value="Genomic_DNA"/>
</dbReference>
<evidence type="ECO:0000259" key="12">
    <source>
        <dbReference type="PROSITE" id="PS50011"/>
    </source>
</evidence>
<evidence type="ECO:0000256" key="7">
    <source>
        <dbReference type="ARBA" id="ARBA00022840"/>
    </source>
</evidence>
<evidence type="ECO:0000256" key="8">
    <source>
        <dbReference type="ARBA" id="ARBA00024334"/>
    </source>
</evidence>
<evidence type="ECO:0000256" key="4">
    <source>
        <dbReference type="ARBA" id="ARBA00022741"/>
    </source>
</evidence>